<dbReference type="InterPro" id="IPR051594">
    <property type="entry name" value="KRIT1/FRMD8"/>
</dbReference>
<dbReference type="InterPro" id="IPR032022">
    <property type="entry name" value="NUDIX"/>
</dbReference>
<dbReference type="FunFam" id="1.20.80.10:FF:000016">
    <property type="entry name" value="Krev interaction trapped protein 1"/>
    <property type="match status" value="1"/>
</dbReference>
<dbReference type="Gene3D" id="2.30.29.30">
    <property type="entry name" value="Pleckstrin-homology domain (PH domain)/Phosphotyrosine-binding domain (PTB)"/>
    <property type="match status" value="1"/>
</dbReference>
<dbReference type="CDD" id="cd14473">
    <property type="entry name" value="FERM_B-lobe"/>
    <property type="match status" value="1"/>
</dbReference>
<dbReference type="Gene3D" id="3.30.70.2240">
    <property type="entry name" value="KRIT, N-terminal Nudix domain, NPxY motif-rich region"/>
    <property type="match status" value="2"/>
</dbReference>
<dbReference type="Pfam" id="PF16705">
    <property type="entry name" value="NUDIX_5"/>
    <property type="match status" value="1"/>
</dbReference>
<dbReference type="FunFam" id="3.10.20.90:FF:000076">
    <property type="entry name" value="Krev interaction trapped protein 1"/>
    <property type="match status" value="1"/>
</dbReference>
<dbReference type="Proteomes" id="UP000472272">
    <property type="component" value="Chromosome 12"/>
</dbReference>
<dbReference type="InterPro" id="IPR041791">
    <property type="entry name" value="KRIT1_FERM_C"/>
</dbReference>
<dbReference type="InterPro" id="IPR000299">
    <property type="entry name" value="FERM_domain"/>
</dbReference>
<dbReference type="SUPFAM" id="SSF48403">
    <property type="entry name" value="Ankyrin repeat"/>
    <property type="match status" value="1"/>
</dbReference>
<accession>A0A670JUR2</accession>
<name>A0A670JUR2_PODMU</name>
<dbReference type="Gene3D" id="3.10.20.90">
    <property type="entry name" value="Phosphatidylinositol 3-kinase Catalytic Subunit, Chain A, domain 1"/>
    <property type="match status" value="1"/>
</dbReference>
<dbReference type="Pfam" id="PF12796">
    <property type="entry name" value="Ank_2"/>
    <property type="match status" value="1"/>
</dbReference>
<dbReference type="GeneTree" id="ENSGT00530000063721"/>
<dbReference type="InterPro" id="IPR057096">
    <property type="entry name" value="KRIT1_FRMD8_FERM_C"/>
</dbReference>
<sequence length="688" mass="78537">MGNPEVITEAYVAVIRPKNAASLNSREYRAKSYEILLLEVPIEGHKKKRRKMLLETKIQGGGDISQKILDYILETTKPISPGNQGIKGKRVLLMKTFPLDGEKAGKDASLFVVPTVVKDNTKYAYSPGCPVFYCLQDIMRVCSESSTHFATVTARMLIYLDKWLEERHSQSHSIPALFRPSPLERIKTNVTNPAYAVEPGQTESSLHMGYTALEIKSKMLALEKADMCIYNPLFGSDLQYTNRVDKVVINPYFGLGAPDYSKIQIPKREKWQRSMSSVMEDKYGKVEATRMLLEKGKCNPNLLNGQLSSPLHFAAGGGHAEIVQILLNHPEIDRHITDQQGRTPLNVCEENKQNEWAKTANLLKEAANKQYEKVRIYRMDGSYRSVELKHGNNTTVQQIMEGMRLSQETQQYFTIWICSENLNLQLKPYHKPLQHVRDWTEILTELTNLDPQRETPQLFLRRDVRLPLELEKKIEDPLAILILFDEARYNLLKGFYTSPDAKLITLASLLLQIVYGNYESKKHKQGFLNEENLKSIVPITKLKSKAPHWTNRILHEYKNLSTSEGVSKEMHHLQRMFLQTCWEIPTYGAAFFTGQVFTKASSSNHKVIRVYVGVNVKGLHLLNMETKALLISLRYGCFMWQLGDGDSCFQIHSLENKMSFIVHTKQAGLVVKLLMKLSSQLVPSERSN</sequence>
<reference evidence="3 4" key="1">
    <citation type="journal article" date="2019" name="Proc. Natl. Acad. Sci. U.S.A.">
        <title>Regulatory changes in pterin and carotenoid genes underlie balanced color polymorphisms in the wall lizard.</title>
        <authorList>
            <person name="Andrade P."/>
            <person name="Pinho C."/>
            <person name="Perez I de Lanuza G."/>
            <person name="Afonso S."/>
            <person name="Brejcha J."/>
            <person name="Rubin C.J."/>
            <person name="Wallerman O."/>
            <person name="Pereira P."/>
            <person name="Sabatino S.J."/>
            <person name="Bellati A."/>
            <person name="Pellitteri-Rosa D."/>
            <person name="Bosakova Z."/>
            <person name="Bunikis I."/>
            <person name="Carretero M.A."/>
            <person name="Feiner N."/>
            <person name="Marsik P."/>
            <person name="Pauperio F."/>
            <person name="Salvi D."/>
            <person name="Soler L."/>
            <person name="While G.M."/>
            <person name="Uller T."/>
            <person name="Font E."/>
            <person name="Andersson L."/>
            <person name="Carneiro M."/>
        </authorList>
    </citation>
    <scope>NUCLEOTIDE SEQUENCE</scope>
</reference>
<dbReference type="PROSITE" id="PS50297">
    <property type="entry name" value="ANK_REP_REGION"/>
    <property type="match status" value="1"/>
</dbReference>
<dbReference type="GO" id="GO:0005886">
    <property type="term" value="C:plasma membrane"/>
    <property type="evidence" value="ECO:0007669"/>
    <property type="project" value="TreeGrafter"/>
</dbReference>
<keyword evidence="1" id="KW-0040">ANK repeat</keyword>
<dbReference type="GO" id="GO:0016525">
    <property type="term" value="P:negative regulation of angiogenesis"/>
    <property type="evidence" value="ECO:0007669"/>
    <property type="project" value="TreeGrafter"/>
</dbReference>
<dbReference type="GO" id="GO:0045454">
    <property type="term" value="P:cell redox homeostasis"/>
    <property type="evidence" value="ECO:0007669"/>
    <property type="project" value="TreeGrafter"/>
</dbReference>
<evidence type="ECO:0000313" key="4">
    <source>
        <dbReference type="Proteomes" id="UP000472272"/>
    </source>
</evidence>
<dbReference type="Pfam" id="PF24522">
    <property type="entry name" value="KRIT1_FRMD8_FERM_C"/>
    <property type="match status" value="1"/>
</dbReference>
<dbReference type="PROSITE" id="PS50088">
    <property type="entry name" value="ANK_REPEAT"/>
    <property type="match status" value="1"/>
</dbReference>
<dbReference type="InterPro" id="IPR043058">
    <property type="entry name" value="NUDIX_sf"/>
</dbReference>
<reference evidence="3" key="2">
    <citation type="submission" date="2025-08" db="UniProtKB">
        <authorList>
            <consortium name="Ensembl"/>
        </authorList>
    </citation>
    <scope>IDENTIFICATION</scope>
</reference>
<dbReference type="CDD" id="cd13197">
    <property type="entry name" value="FERM_C_CCM1"/>
    <property type="match status" value="1"/>
</dbReference>
<dbReference type="FunFam" id="2.30.29.30:FF:000227">
    <property type="entry name" value="krev interaction trapped protein 1 isoform X1"/>
    <property type="match status" value="1"/>
</dbReference>
<dbReference type="AlphaFoldDB" id="A0A670JUR2"/>
<feature type="repeat" description="ANK" evidence="1">
    <location>
        <begin position="306"/>
        <end position="329"/>
    </location>
</feature>
<dbReference type="Pfam" id="PF00373">
    <property type="entry name" value="FERM_M"/>
    <property type="match status" value="1"/>
</dbReference>
<dbReference type="PROSITE" id="PS50057">
    <property type="entry name" value="FERM_3"/>
    <property type="match status" value="1"/>
</dbReference>
<dbReference type="PANTHER" id="PTHR13283:SF11">
    <property type="entry name" value="KREV INTERACTION TRAPPED PROTEIN 1"/>
    <property type="match status" value="1"/>
</dbReference>
<dbReference type="SMART" id="SM00295">
    <property type="entry name" value="B41"/>
    <property type="match status" value="1"/>
</dbReference>
<dbReference type="SUPFAM" id="SSF47031">
    <property type="entry name" value="Second domain of FERM"/>
    <property type="match status" value="1"/>
</dbReference>
<evidence type="ECO:0000259" key="2">
    <source>
        <dbReference type="PROSITE" id="PS50057"/>
    </source>
</evidence>
<dbReference type="InterPro" id="IPR002110">
    <property type="entry name" value="Ankyrin_rpt"/>
</dbReference>
<dbReference type="InterPro" id="IPR019749">
    <property type="entry name" value="Band_41_domain"/>
</dbReference>
<dbReference type="InterPro" id="IPR035963">
    <property type="entry name" value="FERM_2"/>
</dbReference>
<feature type="domain" description="FERM" evidence="2">
    <location>
        <begin position="372"/>
        <end position="688"/>
    </location>
</feature>
<dbReference type="Gene3D" id="1.25.40.20">
    <property type="entry name" value="Ankyrin repeat-containing domain"/>
    <property type="match status" value="1"/>
</dbReference>
<dbReference type="InterPro" id="IPR011993">
    <property type="entry name" value="PH-like_dom_sf"/>
</dbReference>
<dbReference type="Gene3D" id="1.20.80.10">
    <property type="match status" value="1"/>
</dbReference>
<organism evidence="3 4">
    <name type="scientific">Podarcis muralis</name>
    <name type="common">Wall lizard</name>
    <name type="synonym">Lacerta muralis</name>
    <dbReference type="NCBI Taxonomy" id="64176"/>
    <lineage>
        <taxon>Eukaryota</taxon>
        <taxon>Metazoa</taxon>
        <taxon>Chordata</taxon>
        <taxon>Craniata</taxon>
        <taxon>Vertebrata</taxon>
        <taxon>Euteleostomi</taxon>
        <taxon>Lepidosauria</taxon>
        <taxon>Squamata</taxon>
        <taxon>Bifurcata</taxon>
        <taxon>Unidentata</taxon>
        <taxon>Episquamata</taxon>
        <taxon>Laterata</taxon>
        <taxon>Lacertibaenia</taxon>
        <taxon>Lacertidae</taxon>
        <taxon>Podarcis</taxon>
    </lineage>
</organism>
<reference evidence="3" key="3">
    <citation type="submission" date="2025-09" db="UniProtKB">
        <authorList>
            <consortium name="Ensembl"/>
        </authorList>
    </citation>
    <scope>IDENTIFICATION</scope>
</reference>
<dbReference type="InterPro" id="IPR014352">
    <property type="entry name" value="FERM/acyl-CoA-bd_prot_sf"/>
</dbReference>
<proteinExistence type="predicted"/>
<dbReference type="InterPro" id="IPR036770">
    <property type="entry name" value="Ankyrin_rpt-contain_sf"/>
</dbReference>
<dbReference type="InterPro" id="IPR019748">
    <property type="entry name" value="FERM_central"/>
</dbReference>
<dbReference type="Ensembl" id="ENSPMRT00000028207.1">
    <property type="protein sequence ID" value="ENSPMRP00000026592.1"/>
    <property type="gene ID" value="ENSPMRG00000016844.1"/>
</dbReference>
<evidence type="ECO:0000256" key="1">
    <source>
        <dbReference type="PROSITE-ProRule" id="PRU00023"/>
    </source>
</evidence>
<protein>
    <submittedName>
        <fullName evidence="3">KRIT1 ankyrin repeat containing</fullName>
    </submittedName>
</protein>
<dbReference type="PANTHER" id="PTHR13283">
    <property type="entry name" value="KREV INTERACTION TRAPPED 1-RELATED"/>
    <property type="match status" value="1"/>
</dbReference>
<evidence type="ECO:0000313" key="3">
    <source>
        <dbReference type="Ensembl" id="ENSPMRP00000026592.1"/>
    </source>
</evidence>
<gene>
    <name evidence="3" type="primary">KRIT1</name>
</gene>
<keyword evidence="4" id="KW-1185">Reference proteome</keyword>
<dbReference type="FunFam" id="3.30.70.2240:FF:000001">
    <property type="entry name" value="Krev interaction trapped protein 1"/>
    <property type="match status" value="1"/>
</dbReference>
<dbReference type="GO" id="GO:2000114">
    <property type="term" value="P:regulation of establishment of cell polarity"/>
    <property type="evidence" value="ECO:0007669"/>
    <property type="project" value="TreeGrafter"/>
</dbReference>